<dbReference type="AlphaFoldDB" id="A0A1J4MPX4"/>
<evidence type="ECO:0000313" key="3">
    <source>
        <dbReference type="Proteomes" id="UP000186804"/>
    </source>
</evidence>
<gene>
    <name evidence="2" type="ORF">cand_010710</name>
</gene>
<evidence type="ECO:0000256" key="1">
    <source>
        <dbReference type="SAM" id="Phobius"/>
    </source>
</evidence>
<dbReference type="GeneID" id="92365256"/>
<comment type="caution">
    <text evidence="2">The sequence shown here is derived from an EMBL/GenBank/DDBJ whole genome shotgun (WGS) entry which is preliminary data.</text>
</comment>
<organism evidence="2 3">
    <name type="scientific">Cryptosporidium andersoni</name>
    <dbReference type="NCBI Taxonomy" id="117008"/>
    <lineage>
        <taxon>Eukaryota</taxon>
        <taxon>Sar</taxon>
        <taxon>Alveolata</taxon>
        <taxon>Apicomplexa</taxon>
        <taxon>Conoidasida</taxon>
        <taxon>Coccidia</taxon>
        <taxon>Eucoccidiorida</taxon>
        <taxon>Eimeriorina</taxon>
        <taxon>Cryptosporidiidae</taxon>
        <taxon>Cryptosporidium</taxon>
    </lineage>
</organism>
<dbReference type="Proteomes" id="UP000186804">
    <property type="component" value="Unassembled WGS sequence"/>
</dbReference>
<proteinExistence type="predicted"/>
<dbReference type="OrthoDB" id="10295959at2759"/>
<protein>
    <submittedName>
        <fullName evidence="2">Uncharacterized protein</fullName>
    </submittedName>
</protein>
<feature type="transmembrane region" description="Helical" evidence="1">
    <location>
        <begin position="126"/>
        <end position="145"/>
    </location>
</feature>
<dbReference type="EMBL" id="LRBS01000067">
    <property type="protein sequence ID" value="OII76313.1"/>
    <property type="molecule type" value="Genomic_DNA"/>
</dbReference>
<name>A0A1J4MPX4_9CRYT</name>
<evidence type="ECO:0000313" key="2">
    <source>
        <dbReference type="EMBL" id="OII76313.1"/>
    </source>
</evidence>
<accession>A0A1J4MPX4</accession>
<sequence length="178" mass="21099">MLSVGVCISVYKLAHLKVSSNELLNNLRIAKSYYSQKLQYPLEVSKSIILKKYLISINTNSLNYPRWRNVPSADCKKFNSKKHNHLKIDKNYKIGGRSLFDKSCEPFFQTKLEAKVYLSKSEITKLFLYPLATIISVLWIFWYIIKYWCNIKDFDQFLRTTKWLLKKKPIPKEFNTIE</sequence>
<keyword evidence="1" id="KW-0812">Transmembrane</keyword>
<keyword evidence="1" id="KW-1133">Transmembrane helix</keyword>
<dbReference type="VEuPathDB" id="CryptoDB:cand_010710"/>
<keyword evidence="3" id="KW-1185">Reference proteome</keyword>
<reference evidence="2 3" key="1">
    <citation type="submission" date="2016-10" db="EMBL/GenBank/DDBJ databases">
        <title>Reductive evolution of mitochondrial metabolism and differential evolution of invasion-related proteins in Cryptosporidium.</title>
        <authorList>
            <person name="Liu S."/>
            <person name="Roellig D.M."/>
            <person name="Guo Y."/>
            <person name="Li N."/>
            <person name="Frace M.A."/>
            <person name="Tang K."/>
            <person name="Zhang L."/>
            <person name="Feng Y."/>
            <person name="Xiao L."/>
        </authorList>
    </citation>
    <scope>NUCLEOTIDE SEQUENCE [LARGE SCALE GENOMIC DNA]</scope>
    <source>
        <strain evidence="2">30847</strain>
    </source>
</reference>
<dbReference type="RefSeq" id="XP_067068159.1">
    <property type="nucleotide sequence ID" value="XM_067211310.1"/>
</dbReference>
<keyword evidence="1" id="KW-0472">Membrane</keyword>